<gene>
    <name evidence="3" type="ORF">IX84_03645</name>
</gene>
<accession>A0A098SB98</accession>
<name>A0A098SB98_9BACT</name>
<proteinExistence type="predicted"/>
<dbReference type="AlphaFoldDB" id="A0A098SB98"/>
<dbReference type="InterPro" id="IPR052367">
    <property type="entry name" value="Thiosulfate_ST/Rhodanese-like"/>
</dbReference>
<comment type="caution">
    <text evidence="3">The sequence shown here is derived from an EMBL/GenBank/DDBJ whole genome shotgun (WGS) entry which is preliminary data.</text>
</comment>
<dbReference type="RefSeq" id="WP_044216561.1">
    <property type="nucleotide sequence ID" value="NZ_JBKAGJ010000019.1"/>
</dbReference>
<dbReference type="Gene3D" id="3.40.250.10">
    <property type="entry name" value="Rhodanese-like domain"/>
    <property type="match status" value="1"/>
</dbReference>
<dbReference type="STRING" id="1524460.IX84_03645"/>
<feature type="chain" id="PRO_5001940102" description="Rhodanese domain-containing protein" evidence="1">
    <location>
        <begin position="18"/>
        <end position="124"/>
    </location>
</feature>
<keyword evidence="1" id="KW-0732">Signal</keyword>
<dbReference type="Proteomes" id="UP000029736">
    <property type="component" value="Unassembled WGS sequence"/>
</dbReference>
<dbReference type="SMART" id="SM00450">
    <property type="entry name" value="RHOD"/>
    <property type="match status" value="1"/>
</dbReference>
<organism evidence="3 4">
    <name type="scientific">Phaeodactylibacter xiamenensis</name>
    <dbReference type="NCBI Taxonomy" id="1524460"/>
    <lineage>
        <taxon>Bacteria</taxon>
        <taxon>Pseudomonadati</taxon>
        <taxon>Bacteroidota</taxon>
        <taxon>Saprospiria</taxon>
        <taxon>Saprospirales</taxon>
        <taxon>Haliscomenobacteraceae</taxon>
        <taxon>Phaeodactylibacter</taxon>
    </lineage>
</organism>
<feature type="domain" description="Rhodanese" evidence="2">
    <location>
        <begin position="41"/>
        <end position="124"/>
    </location>
</feature>
<dbReference type="SUPFAM" id="SSF52821">
    <property type="entry name" value="Rhodanese/Cell cycle control phosphatase"/>
    <property type="match status" value="1"/>
</dbReference>
<dbReference type="CDD" id="cd00158">
    <property type="entry name" value="RHOD"/>
    <property type="match status" value="1"/>
</dbReference>
<evidence type="ECO:0000256" key="1">
    <source>
        <dbReference type="SAM" id="SignalP"/>
    </source>
</evidence>
<evidence type="ECO:0000313" key="3">
    <source>
        <dbReference type="EMBL" id="KGE89415.1"/>
    </source>
</evidence>
<dbReference type="Pfam" id="PF00581">
    <property type="entry name" value="Rhodanese"/>
    <property type="match status" value="1"/>
</dbReference>
<dbReference type="InterPro" id="IPR001763">
    <property type="entry name" value="Rhodanese-like_dom"/>
</dbReference>
<dbReference type="PROSITE" id="PS50206">
    <property type="entry name" value="RHODANESE_3"/>
    <property type="match status" value="1"/>
</dbReference>
<sequence>MYKTLFIALLSVFTLNACQSQNTAEKQYVLPKKEYQQKMAAIEDLQLLDVRTPDEYNAGHIEGAELINFFDEDFVQQVESRFDKDEPLMLYCRSGNRSAKATAKLKAVGFKEIYDLKGGYKNWE</sequence>
<evidence type="ECO:0000313" key="4">
    <source>
        <dbReference type="Proteomes" id="UP000029736"/>
    </source>
</evidence>
<evidence type="ECO:0000259" key="2">
    <source>
        <dbReference type="PROSITE" id="PS50206"/>
    </source>
</evidence>
<dbReference type="PANTHER" id="PTHR45431:SF3">
    <property type="entry name" value="RHODANESE-LIKE DOMAIN-CONTAINING PROTEIN 15, CHLOROPLASTIC"/>
    <property type="match status" value="1"/>
</dbReference>
<reference evidence="3 4" key="1">
    <citation type="journal article" date="2014" name="Int. J. Syst. Evol. Microbiol.">
        <title>Phaeodactylibacter xiamenensis gen. nov., sp. nov., a member of the family Saprospiraceae isolated from the marine alga Phaeodactylum tricornutum.</title>
        <authorList>
            <person name="Chen Z.Jr."/>
            <person name="Lei X."/>
            <person name="Lai Q."/>
            <person name="Li Y."/>
            <person name="Zhang B."/>
            <person name="Zhang J."/>
            <person name="Zhang H."/>
            <person name="Yang L."/>
            <person name="Zheng W."/>
            <person name="Tian Y."/>
            <person name="Yu Z."/>
            <person name="Xu H.Jr."/>
            <person name="Zheng T."/>
        </authorList>
    </citation>
    <scope>NUCLEOTIDE SEQUENCE [LARGE SCALE GENOMIC DNA]</scope>
    <source>
        <strain evidence="3 4">KD52</strain>
    </source>
</reference>
<dbReference type="InterPro" id="IPR036873">
    <property type="entry name" value="Rhodanese-like_dom_sf"/>
</dbReference>
<feature type="signal peptide" evidence="1">
    <location>
        <begin position="1"/>
        <end position="17"/>
    </location>
</feature>
<protein>
    <recommendedName>
        <fullName evidence="2">Rhodanese domain-containing protein</fullName>
    </recommendedName>
</protein>
<keyword evidence="4" id="KW-1185">Reference proteome</keyword>
<dbReference type="OrthoDB" id="9808735at2"/>
<dbReference type="PANTHER" id="PTHR45431">
    <property type="entry name" value="RHODANESE-LIKE DOMAIN-CONTAINING PROTEIN 15, CHLOROPLASTIC"/>
    <property type="match status" value="1"/>
</dbReference>
<dbReference type="EMBL" id="JPOS01000010">
    <property type="protein sequence ID" value="KGE89415.1"/>
    <property type="molecule type" value="Genomic_DNA"/>
</dbReference>